<dbReference type="SUPFAM" id="SSF50156">
    <property type="entry name" value="PDZ domain-like"/>
    <property type="match status" value="2"/>
</dbReference>
<feature type="domain" description="PDZ GRASP-type" evidence="7">
    <location>
        <begin position="138"/>
        <end position="240"/>
    </location>
</feature>
<dbReference type="Pfam" id="PF04495">
    <property type="entry name" value="GRASP55_65"/>
    <property type="match status" value="2"/>
</dbReference>
<evidence type="ECO:0000313" key="9">
    <source>
        <dbReference type="Proteomes" id="UP000008783"/>
    </source>
</evidence>
<dbReference type="AlphaFoldDB" id="E3K187"/>
<dbReference type="PROSITE" id="PS51865">
    <property type="entry name" value="PDZ_GRASP"/>
    <property type="match status" value="2"/>
</dbReference>
<feature type="compositionally biased region" description="Polar residues" evidence="6">
    <location>
        <begin position="385"/>
        <end position="396"/>
    </location>
</feature>
<sequence>MYKKQTLLGPQASTGVDSSAARSRSRHGGLVRLEHAGIAASVLGLHWRGQLRCSLPLPPWRPSSKSIRIGSCLPITTNYIQHPSIPRQRMVISFGNTSIHNCNSSDPNPTSIEYHQLSWVLKNHTWVRSPVWIPTALKAYHVLRVAEGSPAAEAGIEPFFDYIVGIGGQQVTEDGETLANWLDEAEGKSITLQVYSSRKQEVRNVQTSPNRKWSSNNHLSSNDQQPQPSLLGLSLRLCSPQNALANVWHVLDIVEGSPAQDAGLVPFGDWIIGYAGGILRGENELYEVVEEHEGRPLRLFVYNADYEVTREVVIVPNRSWGSGEGLLGCSIGFGLLHRIPKTSTDTTAPSFLLPSGGVNSSGKLEIDDDEDQKLLKQMEFNQIKENATVSKDTPSNYHHLKSHSLKSVIKEEQES</sequence>
<evidence type="ECO:0000313" key="8">
    <source>
        <dbReference type="EMBL" id="EFP78062.2"/>
    </source>
</evidence>
<dbReference type="OrthoDB" id="3318at2759"/>
<feature type="domain" description="PDZ GRASP-type" evidence="7">
    <location>
        <begin position="246"/>
        <end position="336"/>
    </location>
</feature>
<dbReference type="InterPro" id="IPR024958">
    <property type="entry name" value="GRASP_PDZ"/>
</dbReference>
<feature type="binding site" evidence="5">
    <location>
        <position position="238"/>
    </location>
    <ligand>
        <name>Zn(2+)</name>
        <dbReference type="ChEBI" id="CHEBI:29105"/>
    </ligand>
</feature>
<dbReference type="InterPro" id="IPR007583">
    <property type="entry name" value="GRASP55_65"/>
</dbReference>
<dbReference type="FunCoup" id="E3K187">
    <property type="interactions" value="216"/>
</dbReference>
<keyword evidence="2" id="KW-0677">Repeat</keyword>
<name>E3K187_PUCGT</name>
<keyword evidence="4" id="KW-0472">Membrane</keyword>
<dbReference type="EMBL" id="DS178269">
    <property type="protein sequence ID" value="EFP78062.2"/>
    <property type="molecule type" value="Genomic_DNA"/>
</dbReference>
<proteinExistence type="predicted"/>
<feature type="binding site" evidence="5">
    <location>
        <position position="141"/>
    </location>
    <ligand>
        <name>Zn(2+)</name>
        <dbReference type="ChEBI" id="CHEBI:29105"/>
    </ligand>
</feature>
<dbReference type="GO" id="GO:0046872">
    <property type="term" value="F:metal ion binding"/>
    <property type="evidence" value="ECO:0007669"/>
    <property type="project" value="UniProtKB-KW"/>
</dbReference>
<dbReference type="KEGG" id="pgr:PGTG_04018"/>
<dbReference type="Gene3D" id="2.30.42.10">
    <property type="match status" value="2"/>
</dbReference>
<evidence type="ECO:0000256" key="3">
    <source>
        <dbReference type="ARBA" id="ARBA00023034"/>
    </source>
</evidence>
<dbReference type="PANTHER" id="PTHR12893">
    <property type="entry name" value="GOLGI REASSEMBLY STACKING PROTEIN GRASP"/>
    <property type="match status" value="1"/>
</dbReference>
<keyword evidence="3" id="KW-0333">Golgi apparatus</keyword>
<dbReference type="HOGENOM" id="CLU_662458_0_0_1"/>
<evidence type="ECO:0000259" key="7">
    <source>
        <dbReference type="PROSITE" id="PS51865"/>
    </source>
</evidence>
<dbReference type="InterPro" id="IPR036034">
    <property type="entry name" value="PDZ_sf"/>
</dbReference>
<feature type="region of interest" description="Disordered" evidence="6">
    <location>
        <begin position="385"/>
        <end position="415"/>
    </location>
</feature>
<dbReference type="Proteomes" id="UP000008783">
    <property type="component" value="Unassembled WGS sequence"/>
</dbReference>
<dbReference type="GO" id="GO:0000139">
    <property type="term" value="C:Golgi membrane"/>
    <property type="evidence" value="ECO:0007669"/>
    <property type="project" value="UniProtKB-SubCell"/>
</dbReference>
<feature type="compositionally biased region" description="Polar residues" evidence="6">
    <location>
        <begin position="201"/>
        <end position="223"/>
    </location>
</feature>
<dbReference type="GO" id="GO:0007030">
    <property type="term" value="P:Golgi organization"/>
    <property type="evidence" value="ECO:0000318"/>
    <property type="project" value="GO_Central"/>
</dbReference>
<keyword evidence="5" id="KW-0862">Zinc</keyword>
<dbReference type="GeneID" id="10541532"/>
<dbReference type="VEuPathDB" id="FungiDB:PGTG_04018"/>
<feature type="region of interest" description="Disordered" evidence="6">
    <location>
        <begin position="1"/>
        <end position="23"/>
    </location>
</feature>
<dbReference type="GO" id="GO:0005794">
    <property type="term" value="C:Golgi apparatus"/>
    <property type="evidence" value="ECO:0000318"/>
    <property type="project" value="GO_Central"/>
</dbReference>
<evidence type="ECO:0000256" key="4">
    <source>
        <dbReference type="ARBA" id="ARBA00023136"/>
    </source>
</evidence>
<dbReference type="RefSeq" id="XP_003322481.2">
    <property type="nucleotide sequence ID" value="XM_003322433.2"/>
</dbReference>
<feature type="region of interest" description="Disordered" evidence="6">
    <location>
        <begin position="201"/>
        <end position="227"/>
    </location>
</feature>
<gene>
    <name evidence="8" type="ORF">PGTG_04018</name>
</gene>
<keyword evidence="9" id="KW-1185">Reference proteome</keyword>
<evidence type="ECO:0000256" key="1">
    <source>
        <dbReference type="ARBA" id="ARBA00004394"/>
    </source>
</evidence>
<keyword evidence="5" id="KW-0479">Metal-binding</keyword>
<dbReference type="PANTHER" id="PTHR12893:SF0">
    <property type="entry name" value="GRASP65"/>
    <property type="match status" value="1"/>
</dbReference>
<reference key="1">
    <citation type="submission" date="2007-01" db="EMBL/GenBank/DDBJ databases">
        <title>The Genome Sequence of Puccinia graminis f. sp. tritici Strain CRL 75-36-700-3.</title>
        <authorList>
            <consortium name="The Broad Institute Genome Sequencing Platform"/>
            <person name="Birren B."/>
            <person name="Lander E."/>
            <person name="Galagan J."/>
            <person name="Nusbaum C."/>
            <person name="Devon K."/>
            <person name="Cuomo C."/>
            <person name="Jaffe D."/>
            <person name="Butler J."/>
            <person name="Alvarez P."/>
            <person name="Gnerre S."/>
            <person name="Grabherr M."/>
            <person name="Mauceli E."/>
            <person name="Brockman W."/>
            <person name="Young S."/>
            <person name="LaButti K."/>
            <person name="Sykes S."/>
            <person name="DeCaprio D."/>
            <person name="Crawford M."/>
            <person name="Koehrsen M."/>
            <person name="Engels R."/>
            <person name="Montgomery P."/>
            <person name="Pearson M."/>
            <person name="Howarth C."/>
            <person name="Larson L."/>
            <person name="White J."/>
            <person name="Zeng Q."/>
            <person name="Kodira C."/>
            <person name="Yandava C."/>
            <person name="Alvarado L."/>
            <person name="O'Leary S."/>
            <person name="Szabo L."/>
            <person name="Dean R."/>
            <person name="Schein J."/>
        </authorList>
    </citation>
    <scope>NUCLEOTIDE SEQUENCE</scope>
    <source>
        <strain>CRL 75-36-700-3</strain>
    </source>
</reference>
<evidence type="ECO:0000256" key="5">
    <source>
        <dbReference type="PIRSR" id="PIRSR607583-1"/>
    </source>
</evidence>
<comment type="subcellular location">
    <subcellularLocation>
        <location evidence="1">Golgi apparatus membrane</location>
    </subcellularLocation>
</comment>
<evidence type="ECO:0000256" key="2">
    <source>
        <dbReference type="ARBA" id="ARBA00022737"/>
    </source>
</evidence>
<protein>
    <recommendedName>
        <fullName evidence="7">PDZ GRASP-type domain-containing protein</fullName>
    </recommendedName>
</protein>
<dbReference type="InParanoid" id="E3K187"/>
<evidence type="ECO:0000256" key="6">
    <source>
        <dbReference type="SAM" id="MobiDB-lite"/>
    </source>
</evidence>
<reference evidence="9" key="2">
    <citation type="journal article" date="2011" name="Proc. Natl. Acad. Sci. U.S.A.">
        <title>Obligate biotrophy features unraveled by the genomic analysis of rust fungi.</title>
        <authorList>
            <person name="Duplessis S."/>
            <person name="Cuomo C.A."/>
            <person name="Lin Y.-C."/>
            <person name="Aerts A."/>
            <person name="Tisserant E."/>
            <person name="Veneault-Fourrey C."/>
            <person name="Joly D.L."/>
            <person name="Hacquard S."/>
            <person name="Amselem J."/>
            <person name="Cantarel B.L."/>
            <person name="Chiu R."/>
            <person name="Coutinho P.M."/>
            <person name="Feau N."/>
            <person name="Field M."/>
            <person name="Frey P."/>
            <person name="Gelhaye E."/>
            <person name="Goldberg J."/>
            <person name="Grabherr M.G."/>
            <person name="Kodira C.D."/>
            <person name="Kohler A."/>
            <person name="Kuees U."/>
            <person name="Lindquist E.A."/>
            <person name="Lucas S.M."/>
            <person name="Mago R."/>
            <person name="Mauceli E."/>
            <person name="Morin E."/>
            <person name="Murat C."/>
            <person name="Pangilinan J.L."/>
            <person name="Park R."/>
            <person name="Pearson M."/>
            <person name="Quesneville H."/>
            <person name="Rouhier N."/>
            <person name="Sakthikumar S."/>
            <person name="Salamov A.A."/>
            <person name="Schmutz J."/>
            <person name="Selles B."/>
            <person name="Shapiro H."/>
            <person name="Tanguay P."/>
            <person name="Tuskan G.A."/>
            <person name="Henrissat B."/>
            <person name="Van de Peer Y."/>
            <person name="Rouze P."/>
            <person name="Ellis J.G."/>
            <person name="Dodds P.N."/>
            <person name="Schein J.E."/>
            <person name="Zhong S."/>
            <person name="Hamelin R.C."/>
            <person name="Grigoriev I.V."/>
            <person name="Szabo L.J."/>
            <person name="Martin F."/>
        </authorList>
    </citation>
    <scope>NUCLEOTIDE SEQUENCE [LARGE SCALE GENOMIC DNA]</scope>
    <source>
        <strain evidence="9">CRL 75-36-700-3 / race SCCL</strain>
    </source>
</reference>
<accession>E3K187</accession>
<dbReference type="FunFam" id="2.30.42.10:FF:000026">
    <property type="entry name" value="Golgi reassembly stacking protein 2"/>
    <property type="match status" value="1"/>
</dbReference>
<organism evidence="8 9">
    <name type="scientific">Puccinia graminis f. sp. tritici (strain CRL 75-36-700-3 / race SCCL)</name>
    <name type="common">Black stem rust fungus</name>
    <dbReference type="NCBI Taxonomy" id="418459"/>
    <lineage>
        <taxon>Eukaryota</taxon>
        <taxon>Fungi</taxon>
        <taxon>Dikarya</taxon>
        <taxon>Basidiomycota</taxon>
        <taxon>Pucciniomycotina</taxon>
        <taxon>Pucciniomycetes</taxon>
        <taxon>Pucciniales</taxon>
        <taxon>Pucciniaceae</taxon>
        <taxon>Puccinia</taxon>
    </lineage>
</organism>
<dbReference type="STRING" id="418459.E3K187"/>